<protein>
    <recommendedName>
        <fullName evidence="6">Iron-sulfur cluster carrier protein</fullName>
    </recommendedName>
</protein>
<evidence type="ECO:0000256" key="1">
    <source>
        <dbReference type="ARBA" id="ARBA00022723"/>
    </source>
</evidence>
<dbReference type="Proteomes" id="UP000010808">
    <property type="component" value="Chromosome"/>
</dbReference>
<keyword evidence="4 6" id="KW-0408">Iron</keyword>
<dbReference type="GO" id="GO:0005829">
    <property type="term" value="C:cytosol"/>
    <property type="evidence" value="ECO:0007669"/>
    <property type="project" value="TreeGrafter"/>
</dbReference>
<dbReference type="Pfam" id="PF10609">
    <property type="entry name" value="ParA"/>
    <property type="match status" value="1"/>
</dbReference>
<feature type="binding site" evidence="6">
    <location>
        <begin position="73"/>
        <end position="80"/>
    </location>
    <ligand>
        <name>ATP</name>
        <dbReference type="ChEBI" id="CHEBI:30616"/>
    </ligand>
</feature>
<dbReference type="KEGG" id="dhy:DESAM_22119"/>
<dbReference type="CDD" id="cd02037">
    <property type="entry name" value="Mrp_NBP35"/>
    <property type="match status" value="1"/>
</dbReference>
<dbReference type="InterPro" id="IPR027417">
    <property type="entry name" value="P-loop_NTPase"/>
</dbReference>
<keyword evidence="5 6" id="KW-0411">Iron-sulfur</keyword>
<evidence type="ECO:0000313" key="8">
    <source>
        <dbReference type="Proteomes" id="UP000010808"/>
    </source>
</evidence>
<comment type="subunit">
    <text evidence="6">Homodimer.</text>
</comment>
<name>L0RFQ0_9BACT</name>
<dbReference type="GO" id="GO:0051536">
    <property type="term" value="F:iron-sulfur cluster binding"/>
    <property type="evidence" value="ECO:0007669"/>
    <property type="project" value="UniProtKB-UniRule"/>
</dbReference>
<dbReference type="PANTHER" id="PTHR23264:SF19">
    <property type="entry name" value="CYTOSOLIC FE-S CLUSTER ASSEMBLY FACTOR NUBP2"/>
    <property type="match status" value="1"/>
</dbReference>
<keyword evidence="3 6" id="KW-0067">ATP-binding</keyword>
<keyword evidence="6" id="KW-0378">Hydrolase</keyword>
<evidence type="ECO:0000256" key="6">
    <source>
        <dbReference type="HAMAP-Rule" id="MF_02040"/>
    </source>
</evidence>
<evidence type="ECO:0000256" key="2">
    <source>
        <dbReference type="ARBA" id="ARBA00022741"/>
    </source>
</evidence>
<dbReference type="eggNOG" id="COG0489">
    <property type="taxonomic scope" value="Bacteria"/>
</dbReference>
<dbReference type="GO" id="GO:0046872">
    <property type="term" value="F:metal ion binding"/>
    <property type="evidence" value="ECO:0007669"/>
    <property type="project" value="UniProtKB-KW"/>
</dbReference>
<dbReference type="GO" id="GO:0016226">
    <property type="term" value="P:iron-sulfur cluster assembly"/>
    <property type="evidence" value="ECO:0007669"/>
    <property type="project" value="InterPro"/>
</dbReference>
<comment type="function">
    <text evidence="6">Binds and transfers iron-sulfur (Fe-S) clusters to target apoproteins. Can hydrolyze ATP.</text>
</comment>
<dbReference type="FunFam" id="3.40.50.300:FF:001119">
    <property type="entry name" value="Iron-sulfur cluster carrier protein"/>
    <property type="match status" value="1"/>
</dbReference>
<gene>
    <name evidence="7" type="ORF">DESAM_22119</name>
</gene>
<sequence length="324" mass="34194">MGIFSAKGLNRGLYISPSFLIYNKGIDMSSSCGSCSSAPKKDGGKTSAAHALQDELITSTLQKIKYKIFVMSGKGGVGKSSVAVNIAAALADKGFKVGILDVDIHGPSVPHLLGITGQLEVERGNLVVPKKVNDNLHVVSMESLLKDPDQAVLWRGPMKTSAIRQFISDVQWGELDFLVVDSPPGTGDEPMTVLKTIPESLAVVVTTPQEVSLADVRKAINFLQYAKANIMGVVENMSGLVCPHCSEHIDLFKKGGGKKLAEKYGLPFLGAIPLDPTTVVAGDLGKPVVLLEENCPAKVAFRAVADEIAAAAESSLEVASSTHT</sequence>
<dbReference type="EMBL" id="FO203522">
    <property type="protein sequence ID" value="CCO24386.1"/>
    <property type="molecule type" value="Genomic_DNA"/>
</dbReference>
<evidence type="ECO:0000256" key="3">
    <source>
        <dbReference type="ARBA" id="ARBA00022840"/>
    </source>
</evidence>
<dbReference type="HOGENOM" id="CLU_024839_0_1_7"/>
<dbReference type="GO" id="GO:0140663">
    <property type="term" value="F:ATP-dependent FeS chaperone activity"/>
    <property type="evidence" value="ECO:0007669"/>
    <property type="project" value="InterPro"/>
</dbReference>
<dbReference type="STRING" id="1121451.DESAM_22119"/>
<evidence type="ECO:0000256" key="5">
    <source>
        <dbReference type="ARBA" id="ARBA00023014"/>
    </source>
</evidence>
<reference evidence="7 8" key="1">
    <citation type="submission" date="2012-10" db="EMBL/GenBank/DDBJ databases">
        <authorList>
            <person name="Genoscope - CEA"/>
        </authorList>
    </citation>
    <scope>NUCLEOTIDE SEQUENCE [LARGE SCALE GENOMIC DNA]</scope>
    <source>
        <strain evidence="8">AM13 / DSM 14728</strain>
    </source>
</reference>
<proteinExistence type="inferred from homology"/>
<dbReference type="GO" id="GO:0016887">
    <property type="term" value="F:ATP hydrolysis activity"/>
    <property type="evidence" value="ECO:0007669"/>
    <property type="project" value="UniProtKB-UniRule"/>
</dbReference>
<dbReference type="PANTHER" id="PTHR23264">
    <property type="entry name" value="NUCLEOTIDE-BINDING PROTEIN NBP35 YEAST -RELATED"/>
    <property type="match status" value="1"/>
</dbReference>
<evidence type="ECO:0000313" key="7">
    <source>
        <dbReference type="EMBL" id="CCO24386.1"/>
    </source>
</evidence>
<keyword evidence="8" id="KW-1185">Reference proteome</keyword>
<dbReference type="InterPro" id="IPR000808">
    <property type="entry name" value="Mrp-like_CS"/>
</dbReference>
<evidence type="ECO:0000256" key="4">
    <source>
        <dbReference type="ARBA" id="ARBA00023004"/>
    </source>
</evidence>
<dbReference type="InterPro" id="IPR033756">
    <property type="entry name" value="YlxH/NBP35"/>
</dbReference>
<dbReference type="PATRIC" id="fig|1121451.3.peg.2339"/>
<dbReference type="InterPro" id="IPR019591">
    <property type="entry name" value="Mrp/NBP35_ATP-bd"/>
</dbReference>
<accession>L0RFQ0</accession>
<dbReference type="PROSITE" id="PS01215">
    <property type="entry name" value="MRP"/>
    <property type="match status" value="1"/>
</dbReference>
<dbReference type="AlphaFoldDB" id="L0RFQ0"/>
<dbReference type="GO" id="GO:0005524">
    <property type="term" value="F:ATP binding"/>
    <property type="evidence" value="ECO:0007669"/>
    <property type="project" value="UniProtKB-UniRule"/>
</dbReference>
<comment type="similarity">
    <text evidence="6">Belongs to the Mrp/NBP35 ATP-binding proteins family.</text>
</comment>
<dbReference type="Gene3D" id="3.40.50.300">
    <property type="entry name" value="P-loop containing nucleotide triphosphate hydrolases"/>
    <property type="match status" value="1"/>
</dbReference>
<keyword evidence="2 6" id="KW-0547">Nucleotide-binding</keyword>
<organism evidence="7 8">
    <name type="scientific">Maridesulfovibrio hydrothermalis AM13 = DSM 14728</name>
    <dbReference type="NCBI Taxonomy" id="1121451"/>
    <lineage>
        <taxon>Bacteria</taxon>
        <taxon>Pseudomonadati</taxon>
        <taxon>Thermodesulfobacteriota</taxon>
        <taxon>Desulfovibrionia</taxon>
        <taxon>Desulfovibrionales</taxon>
        <taxon>Desulfovibrionaceae</taxon>
        <taxon>Maridesulfovibrio</taxon>
    </lineage>
</organism>
<dbReference type="SUPFAM" id="SSF52540">
    <property type="entry name" value="P-loop containing nucleoside triphosphate hydrolases"/>
    <property type="match status" value="1"/>
</dbReference>
<keyword evidence="1 6" id="KW-0479">Metal-binding</keyword>
<dbReference type="HAMAP" id="MF_02040">
    <property type="entry name" value="Mrp_NBP35"/>
    <property type="match status" value="1"/>
</dbReference>